<evidence type="ECO:0000313" key="12">
    <source>
        <dbReference type="Proteomes" id="UP000078368"/>
    </source>
</evidence>
<evidence type="ECO:0000256" key="9">
    <source>
        <dbReference type="PIRNR" id="PIRNR003128"/>
    </source>
</evidence>
<comment type="function">
    <text evidence="1 9">May be involved in recombinational repair of damaged DNA.</text>
</comment>
<dbReference type="InterPro" id="IPR027417">
    <property type="entry name" value="P-loop_NTPase"/>
</dbReference>
<keyword evidence="4" id="KW-0547">Nucleotide-binding</keyword>
<evidence type="ECO:0000256" key="2">
    <source>
        <dbReference type="ARBA" id="ARBA00009441"/>
    </source>
</evidence>
<organism evidence="11 12">
    <name type="scientific">Peptidiphaga gingivicola</name>
    <dbReference type="NCBI Taxonomy" id="2741497"/>
    <lineage>
        <taxon>Bacteria</taxon>
        <taxon>Bacillati</taxon>
        <taxon>Actinomycetota</taxon>
        <taxon>Actinomycetes</taxon>
        <taxon>Actinomycetales</taxon>
        <taxon>Actinomycetaceae</taxon>
        <taxon>Peptidiphaga</taxon>
    </lineage>
</organism>
<evidence type="ECO:0000259" key="10">
    <source>
        <dbReference type="Pfam" id="PF02463"/>
    </source>
</evidence>
<dbReference type="PANTHER" id="PTHR11059">
    <property type="entry name" value="DNA REPAIR PROTEIN RECN"/>
    <property type="match status" value="1"/>
</dbReference>
<protein>
    <recommendedName>
        <fullName evidence="3 9">DNA repair protein RecN</fullName>
    </recommendedName>
    <alternativeName>
        <fullName evidence="8 9">Recombination protein N</fullName>
    </alternativeName>
</protein>
<keyword evidence="7 9" id="KW-0234">DNA repair</keyword>
<reference evidence="11 12" key="1">
    <citation type="submission" date="2016-04" db="EMBL/GenBank/DDBJ databases">
        <title>Peptidophaga gingivicola gen. nov., sp. nov., isolated from human subgingival plaque.</title>
        <authorList>
            <person name="Beall C.J."/>
            <person name="Mokrzan E.M."/>
            <person name="Griffen A.L."/>
            <person name="Leys E.J."/>
        </authorList>
    </citation>
    <scope>NUCLEOTIDE SEQUENCE [LARGE SCALE GENOMIC DNA]</scope>
    <source>
        <strain evidence="11 12">BA112</strain>
    </source>
</reference>
<evidence type="ECO:0000256" key="3">
    <source>
        <dbReference type="ARBA" id="ARBA00021315"/>
    </source>
</evidence>
<sequence length="563" mass="58781">MIETLTIENLGVIAEARLDLSAGLTALTGETGAGKTMALTSLQLILGGKPDPGHVRTGAKAARVEGTFLVADDSPVLAAIDDAGGAYDVDGGQAEIVVARQVPASGRSSAFIGGRRVPTAVLRSIAQGLVTVHGQSDQLRLATAAQQRQALDAFGGEEVAKALRQWGEAYSAHAKAEGRLRSFDENARENARRRLAYQALAAKVEEVSPRPGEDEALKAEAFRLENTESRFAGLSEAAARLSGSDTVESSAMEGIDAAVRALEQTGDVVDLLARLRSVRDELGDIAATLASAAADTEADPARLAEIYARRQELSGLRRELGMGNDEAIEAAEEARAALADLEDPESTRKRLEEECEHARKSMEAAGEALHEARSQAAGRLGALVGDELTELALANARFEIAVTEGQPAAHGADVVEFLLASHSGAPLRPIGASASGGELSRVMLAVEVSLAERAAQSDHTFLFDEVDAGVGGRAAQAVGRRLAKLAEKHQVIVVTHLAQVAAHAATQAVVVKEEDESGAKTNVTIVTGNERLGELARMLSGNDTEAARTHAAELLGGGPDVAR</sequence>
<dbReference type="GO" id="GO:0006310">
    <property type="term" value="P:DNA recombination"/>
    <property type="evidence" value="ECO:0007669"/>
    <property type="project" value="InterPro"/>
</dbReference>
<proteinExistence type="inferred from homology"/>
<evidence type="ECO:0000256" key="7">
    <source>
        <dbReference type="ARBA" id="ARBA00023204"/>
    </source>
</evidence>
<keyword evidence="12" id="KW-1185">Reference proteome</keyword>
<evidence type="ECO:0000256" key="5">
    <source>
        <dbReference type="ARBA" id="ARBA00022763"/>
    </source>
</evidence>
<dbReference type="GO" id="GO:0043590">
    <property type="term" value="C:bacterial nucleoid"/>
    <property type="evidence" value="ECO:0007669"/>
    <property type="project" value="TreeGrafter"/>
</dbReference>
<keyword evidence="6" id="KW-0067">ATP-binding</keyword>
<dbReference type="CDD" id="cd03241">
    <property type="entry name" value="ABC_RecN"/>
    <property type="match status" value="1"/>
</dbReference>
<comment type="similarity">
    <text evidence="2 9">Belongs to the RecN family.</text>
</comment>
<name>A0A179B5N2_9ACTO</name>
<evidence type="ECO:0000256" key="8">
    <source>
        <dbReference type="ARBA" id="ARBA00033408"/>
    </source>
</evidence>
<dbReference type="STRING" id="1823756.A4H34_07850"/>
<evidence type="ECO:0000256" key="6">
    <source>
        <dbReference type="ARBA" id="ARBA00022840"/>
    </source>
</evidence>
<dbReference type="InterPro" id="IPR004604">
    <property type="entry name" value="DNA_recomb/repair_RecN"/>
</dbReference>
<dbReference type="OrthoDB" id="9806954at2"/>
<accession>A0A179B5N2</accession>
<dbReference type="Pfam" id="PF02463">
    <property type="entry name" value="SMC_N"/>
    <property type="match status" value="1"/>
</dbReference>
<dbReference type="GO" id="GO:0005524">
    <property type="term" value="F:ATP binding"/>
    <property type="evidence" value="ECO:0007669"/>
    <property type="project" value="UniProtKB-KW"/>
</dbReference>
<dbReference type="PIRSF" id="PIRSF003128">
    <property type="entry name" value="RecN"/>
    <property type="match status" value="1"/>
</dbReference>
<dbReference type="NCBIfam" id="TIGR00634">
    <property type="entry name" value="recN"/>
    <property type="match status" value="1"/>
</dbReference>
<dbReference type="GO" id="GO:0009432">
    <property type="term" value="P:SOS response"/>
    <property type="evidence" value="ECO:0007669"/>
    <property type="project" value="TreeGrafter"/>
</dbReference>
<evidence type="ECO:0000256" key="4">
    <source>
        <dbReference type="ARBA" id="ARBA00022741"/>
    </source>
</evidence>
<dbReference type="EMBL" id="LVZK01000001">
    <property type="protein sequence ID" value="OAP87002.1"/>
    <property type="molecule type" value="Genomic_DNA"/>
</dbReference>
<dbReference type="GO" id="GO:0006281">
    <property type="term" value="P:DNA repair"/>
    <property type="evidence" value="ECO:0007669"/>
    <property type="project" value="UniProtKB-KW"/>
</dbReference>
<comment type="caution">
    <text evidence="11">The sequence shown here is derived from an EMBL/GenBank/DDBJ whole genome shotgun (WGS) entry which is preliminary data.</text>
</comment>
<gene>
    <name evidence="11" type="ORF">A4H34_07850</name>
</gene>
<dbReference type="Proteomes" id="UP000078368">
    <property type="component" value="Unassembled WGS sequence"/>
</dbReference>
<feature type="domain" description="RecF/RecN/SMC N-terminal" evidence="10">
    <location>
        <begin position="1"/>
        <end position="515"/>
    </location>
</feature>
<dbReference type="Gene3D" id="3.40.50.300">
    <property type="entry name" value="P-loop containing nucleotide triphosphate hydrolases"/>
    <property type="match status" value="2"/>
</dbReference>
<keyword evidence="5 9" id="KW-0227">DNA damage</keyword>
<dbReference type="SUPFAM" id="SSF52540">
    <property type="entry name" value="P-loop containing nucleoside triphosphate hydrolases"/>
    <property type="match status" value="1"/>
</dbReference>
<dbReference type="InterPro" id="IPR003395">
    <property type="entry name" value="RecF/RecN/SMC_N"/>
</dbReference>
<dbReference type="RefSeq" id="WP_064231606.1">
    <property type="nucleotide sequence ID" value="NZ_LVZK01000001.1"/>
</dbReference>
<dbReference type="AlphaFoldDB" id="A0A179B5N2"/>
<evidence type="ECO:0000256" key="1">
    <source>
        <dbReference type="ARBA" id="ARBA00003618"/>
    </source>
</evidence>
<evidence type="ECO:0000313" key="11">
    <source>
        <dbReference type="EMBL" id="OAP87002.1"/>
    </source>
</evidence>
<dbReference type="PANTHER" id="PTHR11059:SF0">
    <property type="entry name" value="DNA REPAIR PROTEIN RECN"/>
    <property type="match status" value="1"/>
</dbReference>